<protein>
    <submittedName>
        <fullName evidence="1">Uncharacterized protein</fullName>
    </submittedName>
</protein>
<organism evidence="1 2">
    <name type="scientific">candidate division TA06 bacterium B3_TA06</name>
    <dbReference type="NCBI Taxonomy" id="2012487"/>
    <lineage>
        <taxon>Bacteria</taxon>
        <taxon>Bacteria division TA06</taxon>
    </lineage>
</organism>
<dbReference type="Proteomes" id="UP000317778">
    <property type="component" value="Unassembled WGS sequence"/>
</dbReference>
<comment type="caution">
    <text evidence="1">The sequence shown here is derived from an EMBL/GenBank/DDBJ whole genome shotgun (WGS) entry which is preliminary data.</text>
</comment>
<name>A0A532USU3_UNCT6</name>
<proteinExistence type="predicted"/>
<sequence length="200" mass="23010">MRLTSNKRPAHGRAYLLALALVAVFGLVLTGCEFEYWPGSPEPFLDEGDEETFYLYAAQHHRVGELLVWNDSSFLYVKYVTDEGYDMSETHLHVDPQSDSIPQANGNPIPGRFDYKEEHDPRVNEYTYEVEWDSTWDGKDLNIAAHAMVWGVYDDTTDADTTEETAWARMYDDPEDFTHEFPGKNWATYVTYEPEEGDGD</sequence>
<evidence type="ECO:0000313" key="1">
    <source>
        <dbReference type="EMBL" id="TKJ38004.1"/>
    </source>
</evidence>
<reference evidence="1 2" key="1">
    <citation type="submission" date="2017-06" db="EMBL/GenBank/DDBJ databases">
        <title>Novel microbial phyla capable of carbon fixation and sulfur reduction in deep-sea sediments.</title>
        <authorList>
            <person name="Huang J."/>
            <person name="Baker B."/>
            <person name="Wang Y."/>
        </authorList>
    </citation>
    <scope>NUCLEOTIDE SEQUENCE [LARGE SCALE GENOMIC DNA]</scope>
    <source>
        <strain evidence="1">B3_TA06</strain>
    </source>
</reference>
<evidence type="ECO:0000313" key="2">
    <source>
        <dbReference type="Proteomes" id="UP000317778"/>
    </source>
</evidence>
<dbReference type="AlphaFoldDB" id="A0A532USU3"/>
<gene>
    <name evidence="1" type="ORF">CEE36_10865</name>
</gene>
<dbReference type="PROSITE" id="PS51257">
    <property type="entry name" value="PROKAR_LIPOPROTEIN"/>
    <property type="match status" value="1"/>
</dbReference>
<accession>A0A532USU3</accession>
<dbReference type="EMBL" id="NJBO01000029">
    <property type="protein sequence ID" value="TKJ38004.1"/>
    <property type="molecule type" value="Genomic_DNA"/>
</dbReference>